<accession>A0ACC2XMJ5</accession>
<dbReference type="Proteomes" id="UP001243375">
    <property type="component" value="Unassembled WGS sequence"/>
</dbReference>
<protein>
    <submittedName>
        <fullName evidence="1">Uncharacterized protein</fullName>
    </submittedName>
</protein>
<keyword evidence="2" id="KW-1185">Reference proteome</keyword>
<sequence>MPRAYSVLAPALTPNSLLDLSIPIASGSNSKKNLSEASVVRHYDLKPFTRDEEEQALLGQIKRIAVSQGPVGDEDEQVVALADDTHRISLTSLPTPLFEEPDDDARELVIKYQYQVKPARKSDRWIGLEVLPNGILSSLSSGQINLHPLSHSGKTQTASILSPLACVRTIPTSGSTGPTQMAVAGKDVEISLWDMERTFAAGPKGVQNNGAKVSGDGKTKKRKKDQLEEGEIWRAKHLPNNHLSLQTPIDYLSLCVIPQTSSESTHGSTLIAAGTKSGHIRKYDTRQRKHVADWKVAREGGIVTLETGLNENELFFVDASSQFGSLDVRTGRTLYTYSKQTATAYDVLPLPSGGPVSSTGRGTERVGMLSLSSDATVRLHTVSAPPKEAKGNVPRGEILGMIGGVGIGKMAYVGTTDIPSEDNEEGREGSEEDGLSGDDEDGEENVWNDLEVVRGDEDESDGDDSESSEDEAEALKVKRKKTDGKAAPASAPKRGRR</sequence>
<comment type="caution">
    <text evidence="1">The sequence shown here is derived from an EMBL/GenBank/DDBJ whole genome shotgun (WGS) entry which is preliminary data.</text>
</comment>
<evidence type="ECO:0000313" key="1">
    <source>
        <dbReference type="EMBL" id="KAJ9124241.1"/>
    </source>
</evidence>
<name>A0ACC2XMJ5_9TREE</name>
<organism evidence="1 2">
    <name type="scientific">Naganishia vaughanmartiniae</name>
    <dbReference type="NCBI Taxonomy" id="1424756"/>
    <lineage>
        <taxon>Eukaryota</taxon>
        <taxon>Fungi</taxon>
        <taxon>Dikarya</taxon>
        <taxon>Basidiomycota</taxon>
        <taxon>Agaricomycotina</taxon>
        <taxon>Tremellomycetes</taxon>
        <taxon>Filobasidiales</taxon>
        <taxon>Filobasidiaceae</taxon>
        <taxon>Naganishia</taxon>
    </lineage>
</organism>
<proteinExistence type="predicted"/>
<dbReference type="EMBL" id="JASBWU010000002">
    <property type="protein sequence ID" value="KAJ9124241.1"/>
    <property type="molecule type" value="Genomic_DNA"/>
</dbReference>
<evidence type="ECO:0000313" key="2">
    <source>
        <dbReference type="Proteomes" id="UP001243375"/>
    </source>
</evidence>
<reference evidence="1" key="1">
    <citation type="submission" date="2023-04" db="EMBL/GenBank/DDBJ databases">
        <title>Draft Genome sequencing of Naganishia species isolated from polar environments using Oxford Nanopore Technology.</title>
        <authorList>
            <person name="Leo P."/>
            <person name="Venkateswaran K."/>
        </authorList>
    </citation>
    <scope>NUCLEOTIDE SEQUENCE</scope>
    <source>
        <strain evidence="1">MNA-CCFEE 5425</strain>
    </source>
</reference>
<gene>
    <name evidence="1" type="ORF">QFC22_001040</name>
</gene>